<sequence>AEDEDRQGRRQALQDHRHRQDP</sequence>
<evidence type="ECO:0000313" key="2">
    <source>
        <dbReference type="EMBL" id="CAA9237574.1"/>
    </source>
</evidence>
<feature type="non-terminal residue" evidence="2">
    <location>
        <position position="22"/>
    </location>
</feature>
<organism evidence="2">
    <name type="scientific">uncultured Acidimicrobiales bacterium</name>
    <dbReference type="NCBI Taxonomy" id="310071"/>
    <lineage>
        <taxon>Bacteria</taxon>
        <taxon>Bacillati</taxon>
        <taxon>Actinomycetota</taxon>
        <taxon>Acidimicrobiia</taxon>
        <taxon>Acidimicrobiales</taxon>
        <taxon>environmental samples</taxon>
    </lineage>
</organism>
<proteinExistence type="predicted"/>
<dbReference type="AlphaFoldDB" id="A0A6J4HZS0"/>
<dbReference type="EMBL" id="CADCTF010000085">
    <property type="protein sequence ID" value="CAA9237574.1"/>
    <property type="molecule type" value="Genomic_DNA"/>
</dbReference>
<keyword evidence="2" id="KW-0687">Ribonucleoprotein</keyword>
<gene>
    <name evidence="2" type="ORF">AVDCRST_MAG50-1489</name>
</gene>
<reference evidence="2" key="1">
    <citation type="submission" date="2020-02" db="EMBL/GenBank/DDBJ databases">
        <authorList>
            <person name="Meier V. D."/>
        </authorList>
    </citation>
    <scope>NUCLEOTIDE SEQUENCE</scope>
    <source>
        <strain evidence="2">AVDCRST_MAG50</strain>
    </source>
</reference>
<feature type="region of interest" description="Disordered" evidence="1">
    <location>
        <begin position="1"/>
        <end position="22"/>
    </location>
</feature>
<evidence type="ECO:0000256" key="1">
    <source>
        <dbReference type="SAM" id="MobiDB-lite"/>
    </source>
</evidence>
<keyword evidence="2" id="KW-0689">Ribosomal protein</keyword>
<accession>A0A6J4HZS0</accession>
<name>A0A6J4HZS0_9ACTN</name>
<dbReference type="GO" id="GO:0005840">
    <property type="term" value="C:ribosome"/>
    <property type="evidence" value="ECO:0007669"/>
    <property type="project" value="UniProtKB-KW"/>
</dbReference>
<protein>
    <submittedName>
        <fullName evidence="2">LSU ribosomal protein L35p</fullName>
    </submittedName>
</protein>
<feature type="non-terminal residue" evidence="2">
    <location>
        <position position="1"/>
    </location>
</feature>